<evidence type="ECO:0000256" key="1">
    <source>
        <dbReference type="SAM" id="Phobius"/>
    </source>
</evidence>
<dbReference type="EMBL" id="JAVBVO010000003">
    <property type="protein sequence ID" value="MDZ5758750.1"/>
    <property type="molecule type" value="Genomic_DNA"/>
</dbReference>
<feature type="transmembrane region" description="Helical" evidence="1">
    <location>
        <begin position="54"/>
        <end position="74"/>
    </location>
</feature>
<reference evidence="2" key="1">
    <citation type="submission" date="2023-08" db="EMBL/GenBank/DDBJ databases">
        <title>Genomic characterization of piscicolin 126 produced by Carnobacterium maltaromaticum CM22 strain isolated from salmon (Salmo salar).</title>
        <authorList>
            <person name="Gonzalez-Gragera E."/>
            <person name="Garcia-Lopez J.D."/>
            <person name="Teso-Perez C."/>
            <person name="Gimenez-Hernandez I."/>
            <person name="Peralta-Sanchez J.M."/>
            <person name="Valdivia E."/>
            <person name="Montalban-Lopez M."/>
            <person name="Martin-Platero A.M."/>
            <person name="Banos A."/>
            <person name="Martinez-Bueno M."/>
        </authorList>
    </citation>
    <scope>NUCLEOTIDE SEQUENCE</scope>
    <source>
        <strain evidence="2">CM22</strain>
    </source>
</reference>
<dbReference type="Pfam" id="PF04020">
    <property type="entry name" value="Phage_holin_4_2"/>
    <property type="match status" value="1"/>
</dbReference>
<keyword evidence="1" id="KW-0472">Membrane</keyword>
<accession>A0AAW9JQ20</accession>
<evidence type="ECO:0000313" key="2">
    <source>
        <dbReference type="EMBL" id="MDZ5758750.1"/>
    </source>
</evidence>
<dbReference type="RefSeq" id="WP_010051595.1">
    <property type="nucleotide sequence ID" value="NZ_BJOJ01000036.1"/>
</dbReference>
<keyword evidence="1" id="KW-1133">Transmembrane helix</keyword>
<dbReference type="PANTHER" id="PTHR37309:SF1">
    <property type="entry name" value="SLR0284 PROTEIN"/>
    <property type="match status" value="1"/>
</dbReference>
<organism evidence="2 3">
    <name type="scientific">Carnobacterium maltaromaticum</name>
    <name type="common">Carnobacterium piscicola</name>
    <dbReference type="NCBI Taxonomy" id="2751"/>
    <lineage>
        <taxon>Bacteria</taxon>
        <taxon>Bacillati</taxon>
        <taxon>Bacillota</taxon>
        <taxon>Bacilli</taxon>
        <taxon>Lactobacillales</taxon>
        <taxon>Carnobacteriaceae</taxon>
        <taxon>Carnobacterium</taxon>
    </lineage>
</organism>
<feature type="transmembrane region" description="Helical" evidence="1">
    <location>
        <begin position="7"/>
        <end position="24"/>
    </location>
</feature>
<comment type="caution">
    <text evidence="2">The sequence shown here is derived from an EMBL/GenBank/DDBJ whole genome shotgun (WGS) entry which is preliminary data.</text>
</comment>
<dbReference type="Proteomes" id="UP001290462">
    <property type="component" value="Unassembled WGS sequence"/>
</dbReference>
<evidence type="ECO:0000313" key="3">
    <source>
        <dbReference type="Proteomes" id="UP001290462"/>
    </source>
</evidence>
<dbReference type="InterPro" id="IPR007165">
    <property type="entry name" value="Phage_holin_4_2"/>
</dbReference>
<keyword evidence="1" id="KW-0812">Transmembrane</keyword>
<feature type="transmembrane region" description="Helical" evidence="1">
    <location>
        <begin position="86"/>
        <end position="108"/>
    </location>
</feature>
<sequence length="117" mass="12548">MKLWQGVVINALLFLALSGLFRSTFYVESIWIALAASLVLAILNMAIKPILVILALPITFLTLGLFSIVINAGMLSLTSAIVGSGFHFASFGTAMWVAILLSLSNAVIGKQTTSERY</sequence>
<name>A0AAW9JQ20_CARML</name>
<protein>
    <submittedName>
        <fullName evidence="2">Phage holin family protein</fullName>
    </submittedName>
</protein>
<feature type="transmembrane region" description="Helical" evidence="1">
    <location>
        <begin position="30"/>
        <end position="47"/>
    </location>
</feature>
<dbReference type="AlphaFoldDB" id="A0AAW9JQ20"/>
<dbReference type="PANTHER" id="PTHR37309">
    <property type="entry name" value="SLR0284 PROTEIN"/>
    <property type="match status" value="1"/>
</dbReference>
<gene>
    <name evidence="2" type="ORF">RAK27_08810</name>
</gene>
<proteinExistence type="predicted"/>